<evidence type="ECO:0000313" key="2">
    <source>
        <dbReference type="Proteomes" id="UP001283361"/>
    </source>
</evidence>
<protein>
    <submittedName>
        <fullName evidence="1">Uncharacterized protein</fullName>
    </submittedName>
</protein>
<accession>A0AAE1D731</accession>
<name>A0AAE1D731_9GAST</name>
<dbReference type="EMBL" id="JAWDGP010005206">
    <property type="protein sequence ID" value="KAK3758833.1"/>
    <property type="molecule type" value="Genomic_DNA"/>
</dbReference>
<gene>
    <name evidence="1" type="ORF">RRG08_056195</name>
</gene>
<sequence>MTQTSLISAETSLMSVFSLGVLRRWRRPEGLTPIKLSDVWRMMIKINLGVKQPQIKTHQQTINICTGFLHCGQVNIISTASSITLNCFESAAGIKKGNATADLVIRKDTQAELHPITESWQSTLLHDRRNVPGPTPVSVTALLEELSHDSNRVTSLDPSTAVICL</sequence>
<reference evidence="1" key="1">
    <citation type="journal article" date="2023" name="G3 (Bethesda)">
        <title>A reference genome for the long-term kleptoplast-retaining sea slug Elysia crispata morphotype clarki.</title>
        <authorList>
            <person name="Eastman K.E."/>
            <person name="Pendleton A.L."/>
            <person name="Shaikh M.A."/>
            <person name="Suttiyut T."/>
            <person name="Ogas R."/>
            <person name="Tomko P."/>
            <person name="Gavelis G."/>
            <person name="Widhalm J.R."/>
            <person name="Wisecaver J.H."/>
        </authorList>
    </citation>
    <scope>NUCLEOTIDE SEQUENCE</scope>
    <source>
        <strain evidence="1">ECLA1</strain>
    </source>
</reference>
<keyword evidence="2" id="KW-1185">Reference proteome</keyword>
<organism evidence="1 2">
    <name type="scientific">Elysia crispata</name>
    <name type="common">lettuce slug</name>
    <dbReference type="NCBI Taxonomy" id="231223"/>
    <lineage>
        <taxon>Eukaryota</taxon>
        <taxon>Metazoa</taxon>
        <taxon>Spiralia</taxon>
        <taxon>Lophotrochozoa</taxon>
        <taxon>Mollusca</taxon>
        <taxon>Gastropoda</taxon>
        <taxon>Heterobranchia</taxon>
        <taxon>Euthyneura</taxon>
        <taxon>Panpulmonata</taxon>
        <taxon>Sacoglossa</taxon>
        <taxon>Placobranchoidea</taxon>
        <taxon>Plakobranchidae</taxon>
        <taxon>Elysia</taxon>
    </lineage>
</organism>
<comment type="caution">
    <text evidence="1">The sequence shown here is derived from an EMBL/GenBank/DDBJ whole genome shotgun (WGS) entry which is preliminary data.</text>
</comment>
<dbReference type="AlphaFoldDB" id="A0AAE1D731"/>
<dbReference type="Proteomes" id="UP001283361">
    <property type="component" value="Unassembled WGS sequence"/>
</dbReference>
<proteinExistence type="predicted"/>
<evidence type="ECO:0000313" key="1">
    <source>
        <dbReference type="EMBL" id="KAK3758833.1"/>
    </source>
</evidence>